<dbReference type="Gene3D" id="2.170.16.10">
    <property type="entry name" value="Hedgehog/Intein (Hint) domain"/>
    <property type="match status" value="1"/>
</dbReference>
<dbReference type="InterPro" id="IPR002931">
    <property type="entry name" value="Transglutaminase-like"/>
</dbReference>
<comment type="caution">
    <text evidence="2">The sequence shown here is derived from an EMBL/GenBank/DDBJ whole genome shotgun (WGS) entry which is preliminary data.</text>
</comment>
<dbReference type="SUPFAM" id="SSF51294">
    <property type="entry name" value="Hedgehog/intein (Hint) domain"/>
    <property type="match status" value="1"/>
</dbReference>
<dbReference type="Pfam" id="PF01841">
    <property type="entry name" value="Transglut_core"/>
    <property type="match status" value="1"/>
</dbReference>
<accession>A0ABS8W649</accession>
<reference evidence="2 3" key="1">
    <citation type="journal article" date="2022" name="Environ. Microbiol. Rep.">
        <title>Eco-phylogenetic analyses reveal divergent evolution of vitamin B12 metabolism in the marine bacterial family 'Psychromonadaceae'.</title>
        <authorList>
            <person name="Jin X."/>
            <person name="Yang Y."/>
            <person name="Cao H."/>
            <person name="Gao B."/>
            <person name="Zhao Z."/>
        </authorList>
    </citation>
    <scope>NUCLEOTIDE SEQUENCE [LARGE SCALE GENOMIC DNA]</scope>
    <source>
        <strain evidence="2 3">MKS20</strain>
    </source>
</reference>
<dbReference type="RefSeq" id="WP_233051428.1">
    <property type="nucleotide sequence ID" value="NZ_JAIMJA010000002.1"/>
</dbReference>
<evidence type="ECO:0000259" key="1">
    <source>
        <dbReference type="SMART" id="SM00306"/>
    </source>
</evidence>
<keyword evidence="3" id="KW-1185">Reference proteome</keyword>
<name>A0ABS8W649_9GAMM</name>
<sequence>MPLSFLENFRVSRFFSKATAMLLILTFIVTLYQCSYTTQTNPNVVITKSDPSPLYQPATVEQKVALSLDELALSTESAHLTVSTEIANSTVNDADKNLVDKVGLNDLAGADLAVFKAYREQAEADKQEALQSFETVKDHLTKNNLAPVIFERHEAAVEQYKAKHTELVSLLDELLAAKSLQEQGTSLNSLNSWLKENQTQKAHQQEDFEKLPFNSPKPKVREPDLDYVALYDRVTTPQLFVSNSIDSSMIDPGVTDLAETIDAPHTDAIKDLAAELNHDPIAIYDWVYNNIKFIPSYGSIQGAEYTLKLRQGNAMDTSSLLIALLRSSNIHARYAYGTVEVPIEKVMNWVGGVNSPEAAANLMGQGGIPNTMMTSGGKVVALRFEHTWVETFVDYEPSRGLKNIEADSWIPLDASFKQYEFYSSKNIIDNIDFDPMSAIQTLYSSVVEDKVQGWVQGVNLLSLEAEIQGAVNNLKAYSELDSSNTSMKDLHGEKATKIIPYGPLSSSLPYRLLAKSESFNELPDKLRNKFIFKLHSGFGRDIDFKQATVSLAGKKISLSFVPETADDLALIKSYFPSNSNNMNKALPAYLIKMSARLTVDNVIVEQVSGFTMGKQTLTNMGFWSPSHGWLTSSNKPTVGETHAIALDLQGIASVQLLKLSEKMGGNDTVLRSKAQESTSDLLYSIILSYFNTNSFYDKLDERNTGVVSYRAPSYGVFQTSTTTAYWFDIPRELKLSGLVMDVDNISTISVHTDNDKNKLLAYRSVSGSRMSLLENALPEAVFSTKEKQLNGVSTTRALIHAIEENQKIYTLTSDNAKSISLVNINSLARSEIENALLAGKTVVVHEKPVNVDGWIGSGYLIQDKKTGAAAYKISGGHNGGAIPYDEAEALLSSFDNDTWYWDVIDEAISVGDWVVNHSAEGLADYYGEDSIEYQFWDFFVGGYVDAANAAQDGDYGQVLTDVALASLKLKWLDRILTGTKKFCFVAGTIIHTKDGFKPIEDIVIGDFVKSKNELTGDISWKEVTRLFNNKNKEILNISFIGSSTVLGVTYEHPFWVDGKGWVNANSLQENDRVTSYTGDNFTIKSVKASEFNQDTFNFEVADYHTYFVGEEGIWVHNKCLPKVKKATNANMPHARERAVERGVFPDAESASTGLKNLSSEISSNGFPKGSIIDPAHADRVLVPVGNNGMAVYQIAKNGTAKLKTILIAK</sequence>
<protein>
    <recommendedName>
        <fullName evidence="1">Hint domain-containing protein</fullName>
    </recommendedName>
</protein>
<gene>
    <name evidence="2" type="ORF">K6Y31_03380</name>
</gene>
<evidence type="ECO:0000313" key="3">
    <source>
        <dbReference type="Proteomes" id="UP001201273"/>
    </source>
</evidence>
<dbReference type="PROSITE" id="PS50817">
    <property type="entry name" value="INTEIN_N_TER"/>
    <property type="match status" value="1"/>
</dbReference>
<proteinExistence type="predicted"/>
<dbReference type="SMART" id="SM00306">
    <property type="entry name" value="HintN"/>
    <property type="match status" value="1"/>
</dbReference>
<dbReference type="InterPro" id="IPR038765">
    <property type="entry name" value="Papain-like_cys_pep_sf"/>
</dbReference>
<dbReference type="Pfam" id="PF07591">
    <property type="entry name" value="PT-HINT"/>
    <property type="match status" value="1"/>
</dbReference>
<feature type="domain" description="Hint" evidence="1">
    <location>
        <begin position="981"/>
        <end position="1077"/>
    </location>
</feature>
<dbReference type="InterPro" id="IPR036844">
    <property type="entry name" value="Hint_dom_sf"/>
</dbReference>
<dbReference type="SUPFAM" id="SSF54001">
    <property type="entry name" value="Cysteine proteinases"/>
    <property type="match status" value="1"/>
</dbReference>
<dbReference type="EMBL" id="JAIMJA010000002">
    <property type="protein sequence ID" value="MCE2593852.1"/>
    <property type="molecule type" value="Genomic_DNA"/>
</dbReference>
<organism evidence="2 3">
    <name type="scientific">Motilimonas cestriensis</name>
    <dbReference type="NCBI Taxonomy" id="2742685"/>
    <lineage>
        <taxon>Bacteria</taxon>
        <taxon>Pseudomonadati</taxon>
        <taxon>Pseudomonadota</taxon>
        <taxon>Gammaproteobacteria</taxon>
        <taxon>Alteromonadales</taxon>
        <taxon>Alteromonadales genera incertae sedis</taxon>
        <taxon>Motilimonas</taxon>
    </lineage>
</organism>
<dbReference type="InterPro" id="IPR003587">
    <property type="entry name" value="Hint_dom_N"/>
</dbReference>
<evidence type="ECO:0000313" key="2">
    <source>
        <dbReference type="EMBL" id="MCE2593852.1"/>
    </source>
</evidence>
<dbReference type="Proteomes" id="UP001201273">
    <property type="component" value="Unassembled WGS sequence"/>
</dbReference>
<dbReference type="InterPro" id="IPR006141">
    <property type="entry name" value="Intein_N"/>
</dbReference>
<dbReference type="Gene3D" id="3.10.620.30">
    <property type="match status" value="1"/>
</dbReference>
<dbReference type="CDD" id="cd00081">
    <property type="entry name" value="Hint"/>
    <property type="match status" value="1"/>
</dbReference>